<dbReference type="InterPro" id="IPR036013">
    <property type="entry name" value="Band_7/SPFH_dom_sf"/>
</dbReference>
<feature type="region of interest" description="Disordered" evidence="1">
    <location>
        <begin position="537"/>
        <end position="564"/>
    </location>
</feature>
<protein>
    <submittedName>
        <fullName evidence="3">SPFH domain-containing protein</fullName>
    </submittedName>
</protein>
<gene>
    <name evidence="3" type="ORF">ACFO8L_12855</name>
</gene>
<dbReference type="InterPro" id="IPR001107">
    <property type="entry name" value="Band_7"/>
</dbReference>
<organism evidence="3 4">
    <name type="scientific">Sphaerisporangium corydalis</name>
    <dbReference type="NCBI Taxonomy" id="1441875"/>
    <lineage>
        <taxon>Bacteria</taxon>
        <taxon>Bacillati</taxon>
        <taxon>Actinomycetota</taxon>
        <taxon>Actinomycetes</taxon>
        <taxon>Streptosporangiales</taxon>
        <taxon>Streptosporangiaceae</taxon>
        <taxon>Sphaerisporangium</taxon>
    </lineage>
</organism>
<reference evidence="4" key="1">
    <citation type="journal article" date="2019" name="Int. J. Syst. Evol. Microbiol.">
        <title>The Global Catalogue of Microorganisms (GCM) 10K type strain sequencing project: providing services to taxonomists for standard genome sequencing and annotation.</title>
        <authorList>
            <consortium name="The Broad Institute Genomics Platform"/>
            <consortium name="The Broad Institute Genome Sequencing Center for Infectious Disease"/>
            <person name="Wu L."/>
            <person name="Ma J."/>
        </authorList>
    </citation>
    <scope>NUCLEOTIDE SEQUENCE [LARGE SCALE GENOMIC DNA]</scope>
    <source>
        <strain evidence="4">CCUG 49560</strain>
    </source>
</reference>
<dbReference type="Proteomes" id="UP001595891">
    <property type="component" value="Unassembled WGS sequence"/>
</dbReference>
<dbReference type="SUPFAM" id="SSF117892">
    <property type="entry name" value="Band 7/SPFH domain"/>
    <property type="match status" value="1"/>
</dbReference>
<name>A0ABV9ECR1_9ACTN</name>
<evidence type="ECO:0000259" key="2">
    <source>
        <dbReference type="Pfam" id="PF01145"/>
    </source>
</evidence>
<proteinExistence type="predicted"/>
<keyword evidence="4" id="KW-1185">Reference proteome</keyword>
<comment type="caution">
    <text evidence="3">The sequence shown here is derived from an EMBL/GenBank/DDBJ whole genome shotgun (WGS) entry which is preliminary data.</text>
</comment>
<evidence type="ECO:0000256" key="1">
    <source>
        <dbReference type="SAM" id="MobiDB-lite"/>
    </source>
</evidence>
<evidence type="ECO:0000313" key="3">
    <source>
        <dbReference type="EMBL" id="MFC4586973.1"/>
    </source>
</evidence>
<sequence>MITVRRMAEVVSALALTAFLTLFLLLSLAGAGAGLAAFLSLPIALGGTAYAAWRCVQQVPPGHVGLVRKKFGRVRPGDESRQVRAHGSIGHQAETLGSDQRHLLPPFLYQVTPVPWTRVPTGTIGVVVARDGLPAPVTRTLCAHVDCDDFQDGTRFLRDGGQKGRQPGVLRGGADYAVNPLLFEVLTVDTIGHGRYGLTAADLMETEIPVGTVGVVIAREGRRPGEDEVVGHPVDGHESFQLPDVFIGNGGLHGVQEETLSQGGVYRINPWFAQVVLIPTHILVLEWTRRTGKPDTNYDKTLEQIRINVEGHWLRFTMSQTIEIPAKAAPRLVGRFGHRSSSGGDDDTEPVRRFVDKVLGRTVEGYFQTETGGYRIEDFLDNSGRVRLELEELVCEALDAWGVKAVRTTLNEFEPEETGIDELRRAIAAERNRQAKLHHELGSAGIQHDIDLTRIETQRMRDKAGVAELEEQLRLLGRDAIVLERFLDRLKDMNVPAYVGGDAAGLLQHMPLHIAQSLISEVMENITQTTAPFRRPHLGTAQPSALFPEDHPQITVEQTDQKAS</sequence>
<feature type="domain" description="Band 7" evidence="2">
    <location>
        <begin position="245"/>
        <end position="437"/>
    </location>
</feature>
<dbReference type="RefSeq" id="WP_262847005.1">
    <property type="nucleotide sequence ID" value="NZ_JANZYP010000055.1"/>
</dbReference>
<dbReference type="Pfam" id="PF01145">
    <property type="entry name" value="Band_7"/>
    <property type="match status" value="1"/>
</dbReference>
<accession>A0ABV9ECR1</accession>
<evidence type="ECO:0000313" key="4">
    <source>
        <dbReference type="Proteomes" id="UP001595891"/>
    </source>
</evidence>
<dbReference type="EMBL" id="JBHSFN010000007">
    <property type="protein sequence ID" value="MFC4586973.1"/>
    <property type="molecule type" value="Genomic_DNA"/>
</dbReference>